<comment type="caution">
    <text evidence="1">The sequence shown here is derived from an EMBL/GenBank/DDBJ whole genome shotgun (WGS) entry which is preliminary data.</text>
</comment>
<proteinExistence type="predicted"/>
<dbReference type="Proteomes" id="UP000789570">
    <property type="component" value="Unassembled WGS sequence"/>
</dbReference>
<dbReference type="AlphaFoldDB" id="A0A9N9EQD4"/>
<evidence type="ECO:0000313" key="2">
    <source>
        <dbReference type="Proteomes" id="UP000789570"/>
    </source>
</evidence>
<protein>
    <submittedName>
        <fullName evidence="1">17038_t:CDS:1</fullName>
    </submittedName>
</protein>
<keyword evidence="2" id="KW-1185">Reference proteome</keyword>
<dbReference type="EMBL" id="CAJVPQ010006807">
    <property type="protein sequence ID" value="CAG8689682.1"/>
    <property type="molecule type" value="Genomic_DNA"/>
</dbReference>
<evidence type="ECO:0000313" key="1">
    <source>
        <dbReference type="EMBL" id="CAG8689682.1"/>
    </source>
</evidence>
<feature type="non-terminal residue" evidence="1">
    <location>
        <position position="1"/>
    </location>
</feature>
<sequence>PTICKSQGILDFCIPENSYNEENIKQIMKDYKSILKVDIVYENEIKLYNTLVKQLKKNDNKKIYLEKIWDYLVRRKIEINDDIDLIEIANLGFEV</sequence>
<gene>
    <name evidence="1" type="ORF">FCALED_LOCUS12891</name>
</gene>
<accession>A0A9N9EQD4</accession>
<organism evidence="1 2">
    <name type="scientific">Funneliformis caledonium</name>
    <dbReference type="NCBI Taxonomy" id="1117310"/>
    <lineage>
        <taxon>Eukaryota</taxon>
        <taxon>Fungi</taxon>
        <taxon>Fungi incertae sedis</taxon>
        <taxon>Mucoromycota</taxon>
        <taxon>Glomeromycotina</taxon>
        <taxon>Glomeromycetes</taxon>
        <taxon>Glomerales</taxon>
        <taxon>Glomeraceae</taxon>
        <taxon>Funneliformis</taxon>
    </lineage>
</organism>
<reference evidence="1" key="1">
    <citation type="submission" date="2021-06" db="EMBL/GenBank/DDBJ databases">
        <authorList>
            <person name="Kallberg Y."/>
            <person name="Tangrot J."/>
            <person name="Rosling A."/>
        </authorList>
    </citation>
    <scope>NUCLEOTIDE SEQUENCE</scope>
    <source>
        <strain evidence="1">UK204</strain>
    </source>
</reference>
<name>A0A9N9EQD4_9GLOM</name>